<dbReference type="Gene3D" id="1.20.1050.10">
    <property type="match status" value="1"/>
</dbReference>
<dbReference type="AlphaFoldDB" id="A0ABD2NG98"/>
<dbReference type="Pfam" id="PF00043">
    <property type="entry name" value="GST_C"/>
    <property type="match status" value="1"/>
</dbReference>
<dbReference type="FunFam" id="3.40.30.10:FF:000034">
    <property type="entry name" value="glutathione S-transferase 1"/>
    <property type="match status" value="1"/>
</dbReference>
<gene>
    <name evidence="4" type="ORF">HHI36_013073</name>
</gene>
<comment type="subunit">
    <text evidence="1">Homodimer.</text>
</comment>
<dbReference type="PANTHER" id="PTHR43969">
    <property type="entry name" value="GLUTATHIONE S TRANSFERASE D10, ISOFORM A-RELATED"/>
    <property type="match status" value="1"/>
</dbReference>
<dbReference type="SUPFAM" id="SSF47616">
    <property type="entry name" value="GST C-terminal domain-like"/>
    <property type="match status" value="1"/>
</dbReference>
<name>A0ABD2NG98_9CUCU</name>
<dbReference type="Proteomes" id="UP001516400">
    <property type="component" value="Unassembled WGS sequence"/>
</dbReference>
<evidence type="ECO:0000256" key="1">
    <source>
        <dbReference type="ARBA" id="ARBA00011738"/>
    </source>
</evidence>
<accession>A0ABD2NG98</accession>
<dbReference type="CDD" id="cd03177">
    <property type="entry name" value="GST_C_Delta_Epsilon"/>
    <property type="match status" value="1"/>
</dbReference>
<dbReference type="SUPFAM" id="SSF52833">
    <property type="entry name" value="Thioredoxin-like"/>
    <property type="match status" value="1"/>
</dbReference>
<dbReference type="EMBL" id="JABFTP020000103">
    <property type="protein sequence ID" value="KAL3277732.1"/>
    <property type="molecule type" value="Genomic_DNA"/>
</dbReference>
<dbReference type="GO" id="GO:0003824">
    <property type="term" value="F:catalytic activity"/>
    <property type="evidence" value="ECO:0007669"/>
    <property type="project" value="UniProtKB-ARBA"/>
</dbReference>
<evidence type="ECO:0000313" key="4">
    <source>
        <dbReference type="EMBL" id="KAL3277732.1"/>
    </source>
</evidence>
<keyword evidence="5" id="KW-1185">Reference proteome</keyword>
<dbReference type="PROSITE" id="PS50405">
    <property type="entry name" value="GST_CTER"/>
    <property type="match status" value="1"/>
</dbReference>
<dbReference type="InterPro" id="IPR040079">
    <property type="entry name" value="Glutathione_S-Trfase"/>
</dbReference>
<feature type="domain" description="GST N-terminal" evidence="2">
    <location>
        <begin position="21"/>
        <end position="102"/>
    </location>
</feature>
<dbReference type="SFLD" id="SFLDG01153">
    <property type="entry name" value="Main.4:_Theta-like"/>
    <property type="match status" value="1"/>
</dbReference>
<dbReference type="InterPro" id="IPR004045">
    <property type="entry name" value="Glutathione_S-Trfase_N"/>
</dbReference>
<dbReference type="InterPro" id="IPR010987">
    <property type="entry name" value="Glutathione-S-Trfase_C-like"/>
</dbReference>
<dbReference type="SFLD" id="SFLDS00019">
    <property type="entry name" value="Glutathione_Transferase_(cytos"/>
    <property type="match status" value="1"/>
</dbReference>
<dbReference type="InterPro" id="IPR036282">
    <property type="entry name" value="Glutathione-S-Trfase_C_sf"/>
</dbReference>
<dbReference type="InterPro" id="IPR036249">
    <property type="entry name" value="Thioredoxin-like_sf"/>
</dbReference>
<dbReference type="InterPro" id="IPR004046">
    <property type="entry name" value="GST_C"/>
</dbReference>
<evidence type="ECO:0000259" key="3">
    <source>
        <dbReference type="PROSITE" id="PS50405"/>
    </source>
</evidence>
<dbReference type="Gene3D" id="3.40.30.10">
    <property type="entry name" value="Glutaredoxin"/>
    <property type="match status" value="1"/>
</dbReference>
<sequence length="237" mass="27182">MESEGPISLNNKVFDPKMVNHSITFYHYPLSPPSRAALLVVRTLGIKHDLKIVDIFNGEQHSPAYLKINPFHTVPTVDDGGFYLYDSCVIMKYLSKQYAKDDSLFPKEPRKAALVGLRMYFGSNYLFPALRDYFAPVFFENVQPSTEKAKKFEERLQQLNDFLENETWVAGKDLTIADFCIVSIVSTAEAIMFHVNKYPNVSTWYKRAKEAMAPFGYEEIMQDGSDKFGNAFKEKLK</sequence>
<evidence type="ECO:0000313" key="5">
    <source>
        <dbReference type="Proteomes" id="UP001516400"/>
    </source>
</evidence>
<evidence type="ECO:0000259" key="2">
    <source>
        <dbReference type="PROSITE" id="PS50404"/>
    </source>
</evidence>
<dbReference type="PROSITE" id="PS50404">
    <property type="entry name" value="GST_NTER"/>
    <property type="match status" value="1"/>
</dbReference>
<feature type="domain" description="GST C-terminal" evidence="3">
    <location>
        <begin position="108"/>
        <end position="237"/>
    </location>
</feature>
<dbReference type="SFLD" id="SFLDG00358">
    <property type="entry name" value="Main_(cytGST)"/>
    <property type="match status" value="1"/>
</dbReference>
<reference evidence="4 5" key="1">
    <citation type="journal article" date="2021" name="BMC Biol.">
        <title>Horizontally acquired antibacterial genes associated with adaptive radiation of ladybird beetles.</title>
        <authorList>
            <person name="Li H.S."/>
            <person name="Tang X.F."/>
            <person name="Huang Y.H."/>
            <person name="Xu Z.Y."/>
            <person name="Chen M.L."/>
            <person name="Du X.Y."/>
            <person name="Qiu B.Y."/>
            <person name="Chen P.T."/>
            <person name="Zhang W."/>
            <person name="Slipinski A."/>
            <person name="Escalona H.E."/>
            <person name="Waterhouse R.M."/>
            <person name="Zwick A."/>
            <person name="Pang H."/>
        </authorList>
    </citation>
    <scope>NUCLEOTIDE SEQUENCE [LARGE SCALE GENOMIC DNA]</scope>
    <source>
        <strain evidence="4">SYSU2018</strain>
    </source>
</reference>
<comment type="caution">
    <text evidence="4">The sequence shown here is derived from an EMBL/GenBank/DDBJ whole genome shotgun (WGS) entry which is preliminary data.</text>
</comment>
<organism evidence="4 5">
    <name type="scientific">Cryptolaemus montrouzieri</name>
    <dbReference type="NCBI Taxonomy" id="559131"/>
    <lineage>
        <taxon>Eukaryota</taxon>
        <taxon>Metazoa</taxon>
        <taxon>Ecdysozoa</taxon>
        <taxon>Arthropoda</taxon>
        <taxon>Hexapoda</taxon>
        <taxon>Insecta</taxon>
        <taxon>Pterygota</taxon>
        <taxon>Neoptera</taxon>
        <taxon>Endopterygota</taxon>
        <taxon>Coleoptera</taxon>
        <taxon>Polyphaga</taxon>
        <taxon>Cucujiformia</taxon>
        <taxon>Coccinelloidea</taxon>
        <taxon>Coccinellidae</taxon>
        <taxon>Scymninae</taxon>
        <taxon>Scymnini</taxon>
        <taxon>Cryptolaemus</taxon>
    </lineage>
</organism>
<dbReference type="PANTHER" id="PTHR43969:SF9">
    <property type="entry name" value="GLUTATHIONE S TRANSFERASE D10, ISOFORM A-RELATED"/>
    <property type="match status" value="1"/>
</dbReference>
<proteinExistence type="predicted"/>
<dbReference type="Pfam" id="PF13417">
    <property type="entry name" value="GST_N_3"/>
    <property type="match status" value="1"/>
</dbReference>
<protein>
    <submittedName>
        <fullName evidence="4">Uncharacterized protein</fullName>
    </submittedName>
</protein>
<dbReference type="FunFam" id="1.20.1050.10:FF:000007">
    <property type="entry name" value="Glutathione S-transferase 1-1"/>
    <property type="match status" value="1"/>
</dbReference>